<comment type="subcellular location">
    <subcellularLocation>
        <location evidence="1">Endomembrane system</location>
        <topology evidence="1">Multi-pass membrane protein</topology>
    </subcellularLocation>
</comment>
<keyword evidence="5 7" id="KW-1133">Transmembrane helix</keyword>
<keyword evidence="6 7" id="KW-0472">Membrane</keyword>
<dbReference type="STRING" id="796925.A0A137NZY9"/>
<feature type="transmembrane region" description="Helical" evidence="7">
    <location>
        <begin position="106"/>
        <end position="124"/>
    </location>
</feature>
<evidence type="ECO:0000313" key="9">
    <source>
        <dbReference type="Proteomes" id="UP000070444"/>
    </source>
</evidence>
<evidence type="ECO:0000313" key="8">
    <source>
        <dbReference type="EMBL" id="KXN68268.1"/>
    </source>
</evidence>
<keyword evidence="3" id="KW-0762">Sugar transport</keyword>
<gene>
    <name evidence="8" type="ORF">CONCODRAFT_60319</name>
</gene>
<dbReference type="GO" id="GO:0005462">
    <property type="term" value="F:UDP-N-acetylglucosamine transmembrane transporter activity"/>
    <property type="evidence" value="ECO:0007669"/>
    <property type="project" value="TreeGrafter"/>
</dbReference>
<dbReference type="OrthoDB" id="999962at2759"/>
<dbReference type="OMA" id="NPFTGWH"/>
<dbReference type="GO" id="GO:0000139">
    <property type="term" value="C:Golgi membrane"/>
    <property type="evidence" value="ECO:0007669"/>
    <property type="project" value="TreeGrafter"/>
</dbReference>
<dbReference type="Pfam" id="PF08449">
    <property type="entry name" value="UAA"/>
    <property type="match status" value="1"/>
</dbReference>
<keyword evidence="9" id="KW-1185">Reference proteome</keyword>
<keyword evidence="2" id="KW-0813">Transport</keyword>
<evidence type="ECO:0000256" key="1">
    <source>
        <dbReference type="ARBA" id="ARBA00004127"/>
    </source>
</evidence>
<feature type="transmembrane region" description="Helical" evidence="7">
    <location>
        <begin position="339"/>
        <end position="361"/>
    </location>
</feature>
<evidence type="ECO:0000256" key="4">
    <source>
        <dbReference type="ARBA" id="ARBA00022692"/>
    </source>
</evidence>
<keyword evidence="4 7" id="KW-0812">Transmembrane</keyword>
<dbReference type="AlphaFoldDB" id="A0A137NZY9"/>
<feature type="transmembrane region" description="Helical" evidence="7">
    <location>
        <begin position="309"/>
        <end position="333"/>
    </location>
</feature>
<evidence type="ECO:0000256" key="3">
    <source>
        <dbReference type="ARBA" id="ARBA00022597"/>
    </source>
</evidence>
<dbReference type="Proteomes" id="UP000070444">
    <property type="component" value="Unassembled WGS sequence"/>
</dbReference>
<dbReference type="InterPro" id="IPR013657">
    <property type="entry name" value="SCL35B1-4/HUT1"/>
</dbReference>
<proteinExistence type="predicted"/>
<evidence type="ECO:0000256" key="6">
    <source>
        <dbReference type="ARBA" id="ARBA00023136"/>
    </source>
</evidence>
<accession>A0A137NZY9</accession>
<feature type="transmembrane region" description="Helical" evidence="7">
    <location>
        <begin position="279"/>
        <end position="297"/>
    </location>
</feature>
<dbReference type="GO" id="GO:0005464">
    <property type="term" value="F:UDP-xylose transmembrane transporter activity"/>
    <property type="evidence" value="ECO:0007669"/>
    <property type="project" value="TreeGrafter"/>
</dbReference>
<dbReference type="PANTHER" id="PTHR10778">
    <property type="entry name" value="SOLUTE CARRIER FAMILY 35 MEMBER B"/>
    <property type="match status" value="1"/>
</dbReference>
<dbReference type="PANTHER" id="PTHR10778:SF4">
    <property type="entry name" value="NUCLEOTIDE SUGAR TRANSPORTER SLC35B4"/>
    <property type="match status" value="1"/>
</dbReference>
<organism evidence="8 9">
    <name type="scientific">Conidiobolus coronatus (strain ATCC 28846 / CBS 209.66 / NRRL 28638)</name>
    <name type="common">Delacroixia coronata</name>
    <dbReference type="NCBI Taxonomy" id="796925"/>
    <lineage>
        <taxon>Eukaryota</taxon>
        <taxon>Fungi</taxon>
        <taxon>Fungi incertae sedis</taxon>
        <taxon>Zoopagomycota</taxon>
        <taxon>Entomophthoromycotina</taxon>
        <taxon>Entomophthoromycetes</taxon>
        <taxon>Entomophthorales</taxon>
        <taxon>Ancylistaceae</taxon>
        <taxon>Conidiobolus</taxon>
    </lineage>
</organism>
<feature type="transmembrane region" description="Helical" evidence="7">
    <location>
        <begin position="161"/>
        <end position="179"/>
    </location>
</feature>
<reference evidence="8 9" key="1">
    <citation type="journal article" date="2015" name="Genome Biol. Evol.">
        <title>Phylogenomic analyses indicate that early fungi evolved digesting cell walls of algal ancestors of land plants.</title>
        <authorList>
            <person name="Chang Y."/>
            <person name="Wang S."/>
            <person name="Sekimoto S."/>
            <person name="Aerts A.L."/>
            <person name="Choi C."/>
            <person name="Clum A."/>
            <person name="LaButti K.M."/>
            <person name="Lindquist E.A."/>
            <person name="Yee Ngan C."/>
            <person name="Ohm R.A."/>
            <person name="Salamov A.A."/>
            <person name="Grigoriev I.V."/>
            <person name="Spatafora J.W."/>
            <person name="Berbee M.L."/>
        </authorList>
    </citation>
    <scope>NUCLEOTIDE SEQUENCE [LARGE SCALE GENOMIC DNA]</scope>
    <source>
        <strain evidence="8 9">NRRL 28638</strain>
    </source>
</reference>
<feature type="transmembrane region" description="Helical" evidence="7">
    <location>
        <begin position="25"/>
        <end position="54"/>
    </location>
</feature>
<evidence type="ECO:0000256" key="7">
    <source>
        <dbReference type="SAM" id="Phobius"/>
    </source>
</evidence>
<sequence length="373" mass="41549">MAIIKELKNEEEEERFLNNKPEPSFISTLLSATAFEWLAAVGFIMGGCCSNAYFLELIVKDAPSSGQLITFVQFLLMAIEGFITNLEFSPSGMPKLKERNIPLTRWFLMVILFYSSSILNNIAFGFDIPMILHIVFRSASLFANMFMGWLILKKSYNLKQTLSIASVTVGVIITTLNTVQHKSGSTHDTSVSQQVTGLILLTLALFLASGLGLLQEVTYKQYGKHWKEALFYTHFLSIPMFLPFAGDITKSVVDYFTSDPITLRGIAGDLLNLVGITKMPKLILFLIGNVVTQYFCVSGVHRLSSLSSALVLNLVLTLRKMVSIIISVVYLGTPVNSQFILGAVLAFGGALLLVWLNQHLFQLKRKIRRRSNN</sequence>
<feature type="transmembrane region" description="Helical" evidence="7">
    <location>
        <begin position="130"/>
        <end position="152"/>
    </location>
</feature>
<feature type="transmembrane region" description="Helical" evidence="7">
    <location>
        <begin position="229"/>
        <end position="246"/>
    </location>
</feature>
<evidence type="ECO:0000256" key="5">
    <source>
        <dbReference type="ARBA" id="ARBA00022989"/>
    </source>
</evidence>
<name>A0A137NZY9_CONC2</name>
<evidence type="ECO:0000256" key="2">
    <source>
        <dbReference type="ARBA" id="ARBA00022448"/>
    </source>
</evidence>
<feature type="transmembrane region" description="Helical" evidence="7">
    <location>
        <begin position="199"/>
        <end position="217"/>
    </location>
</feature>
<dbReference type="EMBL" id="KQ964585">
    <property type="protein sequence ID" value="KXN68268.1"/>
    <property type="molecule type" value="Genomic_DNA"/>
</dbReference>
<feature type="transmembrane region" description="Helical" evidence="7">
    <location>
        <begin position="66"/>
        <end position="86"/>
    </location>
</feature>
<protein>
    <submittedName>
        <fullName evidence="8">UAA transporter</fullName>
    </submittedName>
</protein>
<dbReference type="GO" id="GO:0005789">
    <property type="term" value="C:endoplasmic reticulum membrane"/>
    <property type="evidence" value="ECO:0007669"/>
    <property type="project" value="TreeGrafter"/>
</dbReference>